<dbReference type="Proteomes" id="UP001206595">
    <property type="component" value="Unassembled WGS sequence"/>
</dbReference>
<evidence type="ECO:0000313" key="1">
    <source>
        <dbReference type="EMBL" id="KAI8574987.1"/>
    </source>
</evidence>
<comment type="caution">
    <text evidence="1">The sequence shown here is derived from an EMBL/GenBank/DDBJ whole genome shotgun (WGS) entry which is preliminary data.</text>
</comment>
<reference evidence="1" key="1">
    <citation type="submission" date="2021-06" db="EMBL/GenBank/DDBJ databases">
        <authorList>
            <consortium name="DOE Joint Genome Institute"/>
            <person name="Mondo S.J."/>
            <person name="Amses K.R."/>
            <person name="Simmons D.R."/>
            <person name="Longcore J.E."/>
            <person name="Seto K."/>
            <person name="Alves G.H."/>
            <person name="Bonds A.E."/>
            <person name="Quandt C.A."/>
            <person name="Davis W.J."/>
            <person name="Chang Y."/>
            <person name="Letcher P.M."/>
            <person name="Powell M.J."/>
            <person name="Kuo A."/>
            <person name="Labutti K."/>
            <person name="Pangilinan J."/>
            <person name="Andreopoulos W."/>
            <person name="Tritt A."/>
            <person name="Riley R."/>
            <person name="Hundley H."/>
            <person name="Johnson J."/>
            <person name="Lipzen A."/>
            <person name="Barry K."/>
            <person name="Berbee M.L."/>
            <person name="Buchler N.E."/>
            <person name="Grigoriev I.V."/>
            <person name="Spatafora J.W."/>
            <person name="Stajich J.E."/>
            <person name="James T.Y."/>
        </authorList>
    </citation>
    <scope>NUCLEOTIDE SEQUENCE</scope>
    <source>
        <strain evidence="1">AG</strain>
    </source>
</reference>
<sequence length="100" mass="11481">MIELYLDRCARKKRYGHESPTGGESIRRHRNLLEEFKTNLEQILLMMMTTHLSPFLPTLASNLSVKVKKNGFCMVMTSGTLSTSTKMRVSDTYARRLPLT</sequence>
<protein>
    <submittedName>
        <fullName evidence="1">Uncharacterized protein</fullName>
    </submittedName>
</protein>
<evidence type="ECO:0000313" key="2">
    <source>
        <dbReference type="Proteomes" id="UP001206595"/>
    </source>
</evidence>
<dbReference type="GeneID" id="75918055"/>
<accession>A0AAD5E0T5</accession>
<reference evidence="1" key="2">
    <citation type="journal article" date="2022" name="Proc. Natl. Acad. Sci. U.S.A.">
        <title>Diploid-dominant life cycles characterize the early evolution of Fungi.</title>
        <authorList>
            <person name="Amses K.R."/>
            <person name="Simmons D.R."/>
            <person name="Longcore J.E."/>
            <person name="Mondo S.J."/>
            <person name="Seto K."/>
            <person name="Jeronimo G.H."/>
            <person name="Bonds A.E."/>
            <person name="Quandt C.A."/>
            <person name="Davis W.J."/>
            <person name="Chang Y."/>
            <person name="Federici B.A."/>
            <person name="Kuo A."/>
            <person name="LaButti K."/>
            <person name="Pangilinan J."/>
            <person name="Andreopoulos W."/>
            <person name="Tritt A."/>
            <person name="Riley R."/>
            <person name="Hundley H."/>
            <person name="Johnson J."/>
            <person name="Lipzen A."/>
            <person name="Barry K."/>
            <person name="Lang B.F."/>
            <person name="Cuomo C.A."/>
            <person name="Buchler N.E."/>
            <person name="Grigoriev I.V."/>
            <person name="Spatafora J.W."/>
            <person name="Stajich J.E."/>
            <person name="James T.Y."/>
        </authorList>
    </citation>
    <scope>NUCLEOTIDE SEQUENCE</scope>
    <source>
        <strain evidence="1">AG</strain>
    </source>
</reference>
<name>A0AAD5E0T5_UMBRA</name>
<gene>
    <name evidence="1" type="ORF">K450DRAFT_263845</name>
</gene>
<dbReference type="EMBL" id="MU621014">
    <property type="protein sequence ID" value="KAI8574987.1"/>
    <property type="molecule type" value="Genomic_DNA"/>
</dbReference>
<proteinExistence type="predicted"/>
<dbReference type="AlphaFoldDB" id="A0AAD5E0T5"/>
<keyword evidence="2" id="KW-1185">Reference proteome</keyword>
<dbReference type="RefSeq" id="XP_051439993.1">
    <property type="nucleotide sequence ID" value="XM_051592713.1"/>
</dbReference>
<organism evidence="1 2">
    <name type="scientific">Umbelopsis ramanniana AG</name>
    <dbReference type="NCBI Taxonomy" id="1314678"/>
    <lineage>
        <taxon>Eukaryota</taxon>
        <taxon>Fungi</taxon>
        <taxon>Fungi incertae sedis</taxon>
        <taxon>Mucoromycota</taxon>
        <taxon>Mucoromycotina</taxon>
        <taxon>Umbelopsidomycetes</taxon>
        <taxon>Umbelopsidales</taxon>
        <taxon>Umbelopsidaceae</taxon>
        <taxon>Umbelopsis</taxon>
    </lineage>
</organism>